<dbReference type="Proteomes" id="UP001589627">
    <property type="component" value="Unassembled WGS sequence"/>
</dbReference>
<evidence type="ECO:0000313" key="1">
    <source>
        <dbReference type="EMBL" id="MFB9840713.1"/>
    </source>
</evidence>
<name>A0ABV5Z051_9ACTN</name>
<sequence length="105" mass="11241">MQAYAYQAAVLGADLLEAYGRDGERHRRWARGLAARFRARFWLEEGYPAIALDGTGAPVDGLASNAGHLLGTGLLDRGEEARVARRLGELDSGWGLRTLTGDAAG</sequence>
<comment type="caution">
    <text evidence="1">The sequence shown here is derived from an EMBL/GenBank/DDBJ whole genome shotgun (WGS) entry which is preliminary data.</text>
</comment>
<dbReference type="InterPro" id="IPR012341">
    <property type="entry name" value="6hp_glycosidase-like_sf"/>
</dbReference>
<reference evidence="1 2" key="1">
    <citation type="submission" date="2024-09" db="EMBL/GenBank/DDBJ databases">
        <authorList>
            <person name="Sun Q."/>
            <person name="Mori K."/>
        </authorList>
    </citation>
    <scope>NUCLEOTIDE SEQUENCE [LARGE SCALE GENOMIC DNA]</scope>
    <source>
        <strain evidence="1 2">TBRC 0563</strain>
    </source>
</reference>
<proteinExistence type="predicted"/>
<keyword evidence="2" id="KW-1185">Reference proteome</keyword>
<organism evidence="1 2">
    <name type="scientific">Actinoallomurus acaciae</name>
    <dbReference type="NCBI Taxonomy" id="502577"/>
    <lineage>
        <taxon>Bacteria</taxon>
        <taxon>Bacillati</taxon>
        <taxon>Actinomycetota</taxon>
        <taxon>Actinomycetes</taxon>
        <taxon>Streptosporangiales</taxon>
        <taxon>Thermomonosporaceae</taxon>
        <taxon>Actinoallomurus</taxon>
    </lineage>
</organism>
<dbReference type="Gene3D" id="1.50.10.10">
    <property type="match status" value="1"/>
</dbReference>
<gene>
    <name evidence="1" type="ORF">ACFFNX_52215</name>
</gene>
<dbReference type="InterPro" id="IPR008928">
    <property type="entry name" value="6-hairpin_glycosidase_sf"/>
</dbReference>
<feature type="non-terminal residue" evidence="1">
    <location>
        <position position="105"/>
    </location>
</feature>
<dbReference type="EMBL" id="JBHLZP010001310">
    <property type="protein sequence ID" value="MFB9840713.1"/>
    <property type="molecule type" value="Genomic_DNA"/>
</dbReference>
<accession>A0ABV5Z051</accession>
<dbReference type="SUPFAM" id="SSF48208">
    <property type="entry name" value="Six-hairpin glycosidases"/>
    <property type="match status" value="1"/>
</dbReference>
<protein>
    <submittedName>
        <fullName evidence="1">Amylo-alpha-1,6-glucosidase</fullName>
    </submittedName>
</protein>
<evidence type="ECO:0000313" key="2">
    <source>
        <dbReference type="Proteomes" id="UP001589627"/>
    </source>
</evidence>